<name>A0A1I5VT52_9LACT</name>
<gene>
    <name evidence="6" type="primary">minC</name>
    <name evidence="9" type="ORF">SAMN04488506_0576</name>
</gene>
<feature type="domain" description="Septum site-determining protein MinC N-terminal" evidence="8">
    <location>
        <begin position="5"/>
        <end position="86"/>
    </location>
</feature>
<dbReference type="OrthoDB" id="9790810at2"/>
<dbReference type="InterPro" id="IPR036145">
    <property type="entry name" value="MinC_C_sf"/>
</dbReference>
<keyword evidence="10" id="KW-1185">Reference proteome</keyword>
<keyword evidence="3 6" id="KW-0717">Septation</keyword>
<dbReference type="Gene3D" id="2.160.20.70">
    <property type="match status" value="1"/>
</dbReference>
<dbReference type="PANTHER" id="PTHR34108:SF1">
    <property type="entry name" value="SEPTUM SITE-DETERMINING PROTEIN MINC"/>
    <property type="match status" value="1"/>
</dbReference>
<dbReference type="Pfam" id="PF22642">
    <property type="entry name" value="MinC_N_1"/>
    <property type="match status" value="1"/>
</dbReference>
<comment type="similarity">
    <text evidence="1 6">Belongs to the MinC family.</text>
</comment>
<evidence type="ECO:0000256" key="5">
    <source>
        <dbReference type="ARBA" id="ARBA00046874"/>
    </source>
</evidence>
<evidence type="ECO:0000256" key="1">
    <source>
        <dbReference type="ARBA" id="ARBA00006291"/>
    </source>
</evidence>
<organism evidence="9 10">
    <name type="scientific">Desemzia incerta</name>
    <dbReference type="NCBI Taxonomy" id="82801"/>
    <lineage>
        <taxon>Bacteria</taxon>
        <taxon>Bacillati</taxon>
        <taxon>Bacillota</taxon>
        <taxon>Bacilli</taxon>
        <taxon>Lactobacillales</taxon>
        <taxon>Carnobacteriaceae</taxon>
        <taxon>Desemzia</taxon>
    </lineage>
</organism>
<dbReference type="Pfam" id="PF03775">
    <property type="entry name" value="MinC_C"/>
    <property type="match status" value="1"/>
</dbReference>
<sequence length="229" mass="25417">MKQNVALKGIKDGFLLNLSDTASFEELLEELDGLLDHLRAERKLSGETRQDIQLEVHSGNRLLNDEQKSQISTKIEEKSHFSIKSFTSNVLTYERAIEWQKEVSLEMKVQTVRSGQIIDAPGDILLIGKVHPGGVVRAKGSIFIIGELHGLAHAGIEGDTTAVIVADFLTKAQIRIADSIEVIDNEDEESRSSKVEVAYINDLHILSFETLDRLKKIQPSIDKVTGGLF</sequence>
<dbReference type="HAMAP" id="MF_00267">
    <property type="entry name" value="MinC"/>
    <property type="match status" value="1"/>
</dbReference>
<evidence type="ECO:0000256" key="3">
    <source>
        <dbReference type="ARBA" id="ARBA00023210"/>
    </source>
</evidence>
<dbReference type="InterPro" id="IPR016098">
    <property type="entry name" value="CAP/MinC_C"/>
</dbReference>
<evidence type="ECO:0000256" key="6">
    <source>
        <dbReference type="HAMAP-Rule" id="MF_00267"/>
    </source>
</evidence>
<protein>
    <recommendedName>
        <fullName evidence="6">Probable septum site-determining protein MinC</fullName>
    </recommendedName>
</protein>
<dbReference type="PANTHER" id="PTHR34108">
    <property type="entry name" value="SEPTUM SITE-DETERMINING PROTEIN MINC"/>
    <property type="match status" value="1"/>
</dbReference>
<dbReference type="GO" id="GO:0000917">
    <property type="term" value="P:division septum assembly"/>
    <property type="evidence" value="ECO:0007669"/>
    <property type="project" value="UniProtKB-KW"/>
</dbReference>
<dbReference type="Gene3D" id="3.30.160.540">
    <property type="match status" value="1"/>
</dbReference>
<dbReference type="Proteomes" id="UP000199136">
    <property type="component" value="Unassembled WGS sequence"/>
</dbReference>
<dbReference type="STRING" id="82801.SAMN04488506_0576"/>
<reference evidence="9 10" key="1">
    <citation type="submission" date="2016-10" db="EMBL/GenBank/DDBJ databases">
        <authorList>
            <person name="de Groot N.N."/>
        </authorList>
    </citation>
    <scope>NUCLEOTIDE SEQUENCE [LARGE SCALE GENOMIC DNA]</scope>
    <source>
        <strain evidence="9 10">DSM 20581</strain>
    </source>
</reference>
<dbReference type="InterPro" id="IPR055219">
    <property type="entry name" value="MinC_N_1"/>
</dbReference>
<dbReference type="InterPro" id="IPR005526">
    <property type="entry name" value="Septum_form_inhib_MinC_C"/>
</dbReference>
<feature type="domain" description="Septum formation inhibitor MinC C-terminal" evidence="7">
    <location>
        <begin position="110"/>
        <end position="200"/>
    </location>
</feature>
<dbReference type="AlphaFoldDB" id="A0A1I5VT52"/>
<keyword evidence="4 6" id="KW-0131">Cell cycle</keyword>
<dbReference type="InterPro" id="IPR013033">
    <property type="entry name" value="MinC"/>
</dbReference>
<evidence type="ECO:0000313" key="9">
    <source>
        <dbReference type="EMBL" id="SFQ10679.1"/>
    </source>
</evidence>
<evidence type="ECO:0000256" key="2">
    <source>
        <dbReference type="ARBA" id="ARBA00022618"/>
    </source>
</evidence>
<dbReference type="RefSeq" id="WP_092479652.1">
    <property type="nucleotide sequence ID" value="NZ_FOXW01000002.1"/>
</dbReference>
<dbReference type="SUPFAM" id="SSF63848">
    <property type="entry name" value="Cell-division inhibitor MinC, C-terminal domain"/>
    <property type="match status" value="1"/>
</dbReference>
<accession>A0A1I5VT52</accession>
<dbReference type="GO" id="GO:1901891">
    <property type="term" value="P:regulation of cell septum assembly"/>
    <property type="evidence" value="ECO:0007669"/>
    <property type="project" value="InterPro"/>
</dbReference>
<dbReference type="GO" id="GO:0000902">
    <property type="term" value="P:cell morphogenesis"/>
    <property type="evidence" value="ECO:0007669"/>
    <property type="project" value="InterPro"/>
</dbReference>
<evidence type="ECO:0000259" key="8">
    <source>
        <dbReference type="Pfam" id="PF22642"/>
    </source>
</evidence>
<keyword evidence="2 6" id="KW-0132">Cell division</keyword>
<comment type="function">
    <text evidence="6">Cell division inhibitor that blocks the formation of polar Z ring septums. Rapidly oscillates between the poles of the cell to destabilize FtsZ filaments that have formed before they mature into polar Z rings. Prevents FtsZ polymerization.</text>
</comment>
<evidence type="ECO:0000313" key="10">
    <source>
        <dbReference type="Proteomes" id="UP000199136"/>
    </source>
</evidence>
<evidence type="ECO:0000259" key="7">
    <source>
        <dbReference type="Pfam" id="PF03775"/>
    </source>
</evidence>
<dbReference type="EMBL" id="FOXW01000002">
    <property type="protein sequence ID" value="SFQ10679.1"/>
    <property type="molecule type" value="Genomic_DNA"/>
</dbReference>
<proteinExistence type="inferred from homology"/>
<comment type="subunit">
    <text evidence="5 6">Interacts with MinD and FtsZ.</text>
</comment>
<evidence type="ECO:0000256" key="4">
    <source>
        <dbReference type="ARBA" id="ARBA00023306"/>
    </source>
</evidence>